<sequence>MRRRHGNAMLAPMILLAALLLQAAPPPTTLQRATACGLGTPTMRFERVLDMDILSLPAATSATDAQLSCLDEAATLDTRVELSPALQPRFDRIRNTRAAAFMKSEATSWLTQHGLLERAPRFTPGTSDPKAYVRAVEAHCGPAAAGALSGPYGPGAIDPAWLARDGVRVRQPGDVDPLACMLNVTALSGYPLGFIGNETYAR</sequence>
<feature type="chain" id="PRO_5045748670" evidence="1">
    <location>
        <begin position="24"/>
        <end position="202"/>
    </location>
</feature>
<dbReference type="Proteomes" id="UP001156703">
    <property type="component" value="Unassembled WGS sequence"/>
</dbReference>
<organism evidence="2 3">
    <name type="scientific">Sphingomonas astaxanthinifaciens DSM 22298</name>
    <dbReference type="NCBI Taxonomy" id="1123267"/>
    <lineage>
        <taxon>Bacteria</taxon>
        <taxon>Pseudomonadati</taxon>
        <taxon>Pseudomonadota</taxon>
        <taxon>Alphaproteobacteria</taxon>
        <taxon>Sphingomonadales</taxon>
        <taxon>Sphingomonadaceae</taxon>
        <taxon>Sphingomonas</taxon>
    </lineage>
</organism>
<evidence type="ECO:0000256" key="1">
    <source>
        <dbReference type="SAM" id="SignalP"/>
    </source>
</evidence>
<name>A0ABQ5Z505_9SPHN</name>
<reference evidence="3" key="1">
    <citation type="journal article" date="2019" name="Int. J. Syst. Evol. Microbiol.">
        <title>The Global Catalogue of Microorganisms (GCM) 10K type strain sequencing project: providing services to taxonomists for standard genome sequencing and annotation.</title>
        <authorList>
            <consortium name="The Broad Institute Genomics Platform"/>
            <consortium name="The Broad Institute Genome Sequencing Center for Infectious Disease"/>
            <person name="Wu L."/>
            <person name="Ma J."/>
        </authorList>
    </citation>
    <scope>NUCLEOTIDE SEQUENCE [LARGE SCALE GENOMIC DNA]</scope>
    <source>
        <strain evidence="3">NBRC 102146</strain>
    </source>
</reference>
<proteinExistence type="predicted"/>
<evidence type="ECO:0000313" key="3">
    <source>
        <dbReference type="Proteomes" id="UP001156703"/>
    </source>
</evidence>
<accession>A0ABQ5Z505</accession>
<dbReference type="RefSeq" id="WP_156956908.1">
    <property type="nucleotide sequence ID" value="NZ_JONN01000001.1"/>
</dbReference>
<keyword evidence="1" id="KW-0732">Signal</keyword>
<gene>
    <name evidence="2" type="ORF">GCM10007925_15880</name>
</gene>
<keyword evidence="3" id="KW-1185">Reference proteome</keyword>
<evidence type="ECO:0000313" key="2">
    <source>
        <dbReference type="EMBL" id="GLR47875.1"/>
    </source>
</evidence>
<comment type="caution">
    <text evidence="2">The sequence shown here is derived from an EMBL/GenBank/DDBJ whole genome shotgun (WGS) entry which is preliminary data.</text>
</comment>
<protein>
    <submittedName>
        <fullName evidence="2">Uncharacterized protein</fullName>
    </submittedName>
</protein>
<feature type="signal peptide" evidence="1">
    <location>
        <begin position="1"/>
        <end position="23"/>
    </location>
</feature>
<dbReference type="EMBL" id="BSOO01000014">
    <property type="protein sequence ID" value="GLR47875.1"/>
    <property type="molecule type" value="Genomic_DNA"/>
</dbReference>